<keyword evidence="2 6" id="KW-0662">Pyridine nucleotide biosynthesis</keyword>
<evidence type="ECO:0000259" key="8">
    <source>
        <dbReference type="Pfam" id="PF03447"/>
    </source>
</evidence>
<dbReference type="HAMAP" id="MF_01265">
    <property type="entry name" value="NadX"/>
    <property type="match status" value="1"/>
</dbReference>
<dbReference type="SUPFAM" id="SSF55347">
    <property type="entry name" value="Glyceraldehyde-3-phosphate dehydrogenase-like, C-terminal domain"/>
    <property type="match status" value="1"/>
</dbReference>
<dbReference type="EC" id="1.4.1.21" evidence="6"/>
<evidence type="ECO:0000256" key="6">
    <source>
        <dbReference type="HAMAP-Rule" id="MF_01265"/>
    </source>
</evidence>
<dbReference type="InterPro" id="IPR005106">
    <property type="entry name" value="Asp/hSer_DH_NAD-bd"/>
</dbReference>
<dbReference type="Gene3D" id="3.40.50.720">
    <property type="entry name" value="NAD(P)-binding Rossmann-like Domain"/>
    <property type="match status" value="1"/>
</dbReference>
<dbReference type="NCBIfam" id="NF009828">
    <property type="entry name" value="PRK13303.1-3"/>
    <property type="match status" value="1"/>
</dbReference>
<dbReference type="AlphaFoldDB" id="A0A2U2BNJ0"/>
<dbReference type="InterPro" id="IPR011182">
    <property type="entry name" value="L-Asp_DH"/>
</dbReference>
<dbReference type="Pfam" id="PF03447">
    <property type="entry name" value="NAD_binding_3"/>
    <property type="match status" value="1"/>
</dbReference>
<dbReference type="Gene3D" id="3.30.360.10">
    <property type="entry name" value="Dihydrodipicolinate Reductase, domain 2"/>
    <property type="match status" value="1"/>
</dbReference>
<evidence type="ECO:0000313" key="9">
    <source>
        <dbReference type="EMBL" id="PWE15546.1"/>
    </source>
</evidence>
<gene>
    <name evidence="6" type="primary">nadX</name>
    <name evidence="9" type="ORF">DF183_02100</name>
</gene>
<comment type="miscellaneous">
    <text evidence="6">The iminoaspartate product is unstable in aqueous solution and can decompose to oxaloacetate and ammonia.</text>
</comment>
<feature type="binding site" evidence="6">
    <location>
        <position position="120"/>
    </location>
    <ligand>
        <name>NAD(+)</name>
        <dbReference type="ChEBI" id="CHEBI:57540"/>
    </ligand>
</feature>
<keyword evidence="5 6" id="KW-0520">NAD</keyword>
<evidence type="ECO:0000256" key="1">
    <source>
        <dbReference type="ARBA" id="ARBA00008331"/>
    </source>
</evidence>
<dbReference type="PANTHER" id="PTHR31873:SF6">
    <property type="entry name" value="ASPARTATE DEHYDROGENASE DOMAIN-CONTAINING PROTEIN"/>
    <property type="match status" value="1"/>
</dbReference>
<dbReference type="InterPro" id="IPR020626">
    <property type="entry name" value="Asp_DH_prok"/>
</dbReference>
<dbReference type="GO" id="GO:0009435">
    <property type="term" value="P:NAD+ biosynthetic process"/>
    <property type="evidence" value="ECO:0007669"/>
    <property type="project" value="UniProtKB-UniRule"/>
</dbReference>
<evidence type="ECO:0000259" key="7">
    <source>
        <dbReference type="Pfam" id="PF01958"/>
    </source>
</evidence>
<comment type="catalytic activity">
    <reaction evidence="6">
        <text>L-aspartate + NADP(+) + H2O = oxaloacetate + NH4(+) + NADPH + H(+)</text>
        <dbReference type="Rhea" id="RHEA:11784"/>
        <dbReference type="ChEBI" id="CHEBI:15377"/>
        <dbReference type="ChEBI" id="CHEBI:15378"/>
        <dbReference type="ChEBI" id="CHEBI:16452"/>
        <dbReference type="ChEBI" id="CHEBI:28938"/>
        <dbReference type="ChEBI" id="CHEBI:29991"/>
        <dbReference type="ChEBI" id="CHEBI:57783"/>
        <dbReference type="ChEBI" id="CHEBI:58349"/>
        <dbReference type="EC" id="1.4.1.21"/>
    </reaction>
</comment>
<keyword evidence="4 6" id="KW-0560">Oxidoreductase</keyword>
<name>A0A2U2BNJ0_ALCFA</name>
<dbReference type="GO" id="GO:0051287">
    <property type="term" value="F:NAD binding"/>
    <property type="evidence" value="ECO:0007669"/>
    <property type="project" value="UniProtKB-UniRule"/>
</dbReference>
<evidence type="ECO:0000313" key="10">
    <source>
        <dbReference type="Proteomes" id="UP000245216"/>
    </source>
</evidence>
<sequence length="263" mass="27597">MKKVAFIGYGAMAKTVHALLPESIELAWVIVTEAGVAAMQQELGPAVQVISHVDDMVGTPDLVLEMAGQAGLKAHAKAVLQRQLPLAVISVGAFADSVFEQEIREFAVAQGAQLQILPGAIAGVDGIAAARTMGLDSVVYQGRKKPASWKGSYAEQLVDLDALTEATVFFRGSAREAAQKFPANANVAATIALAGVGMDATQVELIADPAMTRNQHRIRVEGTFGEMQIEMQGVALASNPKTSTLAALSVVRACYQLGDALVI</sequence>
<comment type="similarity">
    <text evidence="1 6">Belongs to the L-aspartate dehydrogenase family.</text>
</comment>
<keyword evidence="3 6" id="KW-0521">NADP</keyword>
<comment type="function">
    <text evidence="6">Specifically catalyzes the NAD or NADP-dependent dehydrogenation of L-aspartate to iminoaspartate.</text>
</comment>
<dbReference type="RefSeq" id="WP_042481928.1">
    <property type="nucleotide sequence ID" value="NZ_CAXOJJ010000036.1"/>
</dbReference>
<feature type="active site" evidence="6">
    <location>
        <position position="216"/>
    </location>
</feature>
<protein>
    <recommendedName>
        <fullName evidence="6">L-aspartate dehydrogenase</fullName>
        <ecNumber evidence="6">1.4.1.21</ecNumber>
    </recommendedName>
</protein>
<dbReference type="OrthoDB" id="7056904at2"/>
<reference evidence="9 10" key="2">
    <citation type="submission" date="2018-05" db="EMBL/GenBank/DDBJ databases">
        <authorList>
            <person name="Lanie J.A."/>
            <person name="Ng W.-L."/>
            <person name="Kazmierczak K.M."/>
            <person name="Andrzejewski T.M."/>
            <person name="Davidsen T.M."/>
            <person name="Wayne K.J."/>
            <person name="Tettelin H."/>
            <person name="Glass J.I."/>
            <person name="Rusch D."/>
            <person name="Podicherti R."/>
            <person name="Tsui H.-C.T."/>
            <person name="Winkler M.E."/>
        </authorList>
    </citation>
    <scope>NUCLEOTIDE SEQUENCE [LARGE SCALE GENOMIC DNA]</scope>
    <source>
        <strain evidence="9 10">YBY</strain>
    </source>
</reference>
<dbReference type="InterPro" id="IPR002811">
    <property type="entry name" value="Asp_DH"/>
</dbReference>
<accession>A0A2U2BNJ0</accession>
<comment type="catalytic activity">
    <reaction evidence="6">
        <text>L-aspartate + NAD(+) + H2O = oxaloacetate + NH4(+) + NADH + H(+)</text>
        <dbReference type="Rhea" id="RHEA:11788"/>
        <dbReference type="ChEBI" id="CHEBI:15377"/>
        <dbReference type="ChEBI" id="CHEBI:15378"/>
        <dbReference type="ChEBI" id="CHEBI:16452"/>
        <dbReference type="ChEBI" id="CHEBI:28938"/>
        <dbReference type="ChEBI" id="CHEBI:29991"/>
        <dbReference type="ChEBI" id="CHEBI:57540"/>
        <dbReference type="ChEBI" id="CHEBI:57945"/>
        <dbReference type="EC" id="1.4.1.21"/>
    </reaction>
</comment>
<dbReference type="EMBL" id="QEXO01000001">
    <property type="protein sequence ID" value="PWE15546.1"/>
    <property type="molecule type" value="Genomic_DNA"/>
</dbReference>
<dbReference type="STRING" id="511.UZ73_02795"/>
<dbReference type="GO" id="GO:0050661">
    <property type="term" value="F:NADP binding"/>
    <property type="evidence" value="ECO:0007669"/>
    <property type="project" value="UniProtKB-UniRule"/>
</dbReference>
<dbReference type="GO" id="GO:0016639">
    <property type="term" value="F:oxidoreductase activity, acting on the CH-NH2 group of donors, NAD or NADP as acceptor"/>
    <property type="evidence" value="ECO:0007669"/>
    <property type="project" value="UniProtKB-UniRule"/>
</dbReference>
<dbReference type="Proteomes" id="UP000245216">
    <property type="component" value="Unassembled WGS sequence"/>
</dbReference>
<dbReference type="PANTHER" id="PTHR31873">
    <property type="entry name" value="L-ASPARTATE DEHYDROGENASE-RELATED"/>
    <property type="match status" value="1"/>
</dbReference>
<dbReference type="NCBIfam" id="NF009827">
    <property type="entry name" value="PRK13303.1-2"/>
    <property type="match status" value="1"/>
</dbReference>
<comment type="caution">
    <text evidence="9">The sequence shown here is derived from an EMBL/GenBank/DDBJ whole genome shotgun (WGS) entry which is preliminary data.</text>
</comment>
<evidence type="ECO:0000256" key="3">
    <source>
        <dbReference type="ARBA" id="ARBA00022857"/>
    </source>
</evidence>
<evidence type="ECO:0000256" key="2">
    <source>
        <dbReference type="ARBA" id="ARBA00022642"/>
    </source>
</evidence>
<reference evidence="9 10" key="1">
    <citation type="submission" date="2018-05" db="EMBL/GenBank/DDBJ databases">
        <title>Genome Sequence of an Efficient Indole-Degrading Bacterium, Alcaligenes sp.YBY.</title>
        <authorList>
            <person name="Yang B."/>
        </authorList>
    </citation>
    <scope>NUCLEOTIDE SEQUENCE [LARGE SCALE GENOMIC DNA]</scope>
    <source>
        <strain evidence="9 10">YBY</strain>
    </source>
</reference>
<dbReference type="PIRSF" id="PIRSF005227">
    <property type="entry name" value="Asp_dh_NAD_syn"/>
    <property type="match status" value="1"/>
</dbReference>
<feature type="domain" description="Aspartate dehydrogenase" evidence="7">
    <location>
        <begin position="163"/>
        <end position="251"/>
    </location>
</feature>
<dbReference type="InterPro" id="IPR036291">
    <property type="entry name" value="NAD(P)-bd_dom_sf"/>
</dbReference>
<feature type="domain" description="Aspartate/homoserine dehydrogenase NAD-binding" evidence="8">
    <location>
        <begin position="8"/>
        <end position="114"/>
    </location>
</feature>
<proteinExistence type="inferred from homology"/>
<evidence type="ECO:0000256" key="5">
    <source>
        <dbReference type="ARBA" id="ARBA00023027"/>
    </source>
</evidence>
<feature type="binding site" evidence="6">
    <location>
        <position position="186"/>
    </location>
    <ligand>
        <name>NAD(+)</name>
        <dbReference type="ChEBI" id="CHEBI:57540"/>
    </ligand>
</feature>
<comment type="pathway">
    <text evidence="6">Cofactor biosynthesis; NAD(+) biosynthesis; iminoaspartate from L-aspartate (dehydrogenase route): step 1/1.</text>
</comment>
<dbReference type="GO" id="GO:0033735">
    <property type="term" value="F:aspartate dehydrogenase [NAD(P)+] activity"/>
    <property type="evidence" value="ECO:0007669"/>
    <property type="project" value="UniProtKB-EC"/>
</dbReference>
<dbReference type="SUPFAM" id="SSF51735">
    <property type="entry name" value="NAD(P)-binding Rossmann-fold domains"/>
    <property type="match status" value="1"/>
</dbReference>
<dbReference type="Pfam" id="PF01958">
    <property type="entry name" value="Asp_DH_C"/>
    <property type="match status" value="1"/>
</dbReference>
<organism evidence="9 10">
    <name type="scientific">Alcaligenes faecalis</name>
    <dbReference type="NCBI Taxonomy" id="511"/>
    <lineage>
        <taxon>Bacteria</taxon>
        <taxon>Pseudomonadati</taxon>
        <taxon>Pseudomonadota</taxon>
        <taxon>Betaproteobacteria</taxon>
        <taxon>Burkholderiales</taxon>
        <taxon>Alcaligenaceae</taxon>
        <taxon>Alcaligenes</taxon>
    </lineage>
</organism>
<dbReference type="UniPathway" id="UPA00253">
    <property type="reaction ID" value="UER00456"/>
</dbReference>
<evidence type="ECO:0000256" key="4">
    <source>
        <dbReference type="ARBA" id="ARBA00023002"/>
    </source>
</evidence>